<sequence>MDGNEMNIAFNFKKIDYSGYFEGSLYDPKHVVDGLHDNKITLGSCTILKRLLRILQPIITIHLKGQHTLKKVILWPTNQQITQQLEIYMDNIFNICTDDNIILANNSPTTVLCNKLQQSRSSSLTVKSKNTNFLHLCEIEIISNNIAYLKGVTYKFSQMDLFILTDGFTSETTQVKIGGQYWIAINLFAYYNVLVIDFILPVQNTLSNQFRIELTNENPYLEYDPLKYSLCGEHPDNTESFISHFEISYSLLCPRGGVEGQFVVLRTQRATPVTFVIGEIEVFGNYIRQSNEENINILYRKPVWTSSNYNSIYTPQKLTDGLYNSFFHSEEGFQQWARIDMFSKYTIYKMAILNGDMHGYNTARHINGLVSNYQDFSIQDYHLYSEKCFTNNEDFSGGEYRLWECKMPFPIGRFAIFFQNSHTSINILEVEAYGQKIVDNDMVLLPIAHIDRNSNAKSISDKEESAQYPIKIIDGLANNAFTDGFLSCSGTLTTNNNEVGRITLYMDNQYLINQIGVLIPFEAPKG</sequence>
<evidence type="ECO:0000313" key="1">
    <source>
        <dbReference type="EMBL" id="CAD5114017.1"/>
    </source>
</evidence>
<proteinExistence type="predicted"/>
<evidence type="ECO:0000313" key="2">
    <source>
        <dbReference type="Proteomes" id="UP000549394"/>
    </source>
</evidence>
<accession>A0A7I8VDJ5</accession>
<dbReference type="EMBL" id="CAJFCJ010000005">
    <property type="protein sequence ID" value="CAD5114017.1"/>
    <property type="molecule type" value="Genomic_DNA"/>
</dbReference>
<organism evidence="1 2">
    <name type="scientific">Dimorphilus gyrociliatus</name>
    <dbReference type="NCBI Taxonomy" id="2664684"/>
    <lineage>
        <taxon>Eukaryota</taxon>
        <taxon>Metazoa</taxon>
        <taxon>Spiralia</taxon>
        <taxon>Lophotrochozoa</taxon>
        <taxon>Annelida</taxon>
        <taxon>Polychaeta</taxon>
        <taxon>Polychaeta incertae sedis</taxon>
        <taxon>Dinophilidae</taxon>
        <taxon>Dimorphilus</taxon>
    </lineage>
</organism>
<comment type="caution">
    <text evidence="1">The sequence shown here is derived from an EMBL/GenBank/DDBJ whole genome shotgun (WGS) entry which is preliminary data.</text>
</comment>
<dbReference type="PANTHER" id="PTHR45713">
    <property type="entry name" value="FTP DOMAIN-CONTAINING PROTEIN"/>
    <property type="match status" value="1"/>
</dbReference>
<name>A0A7I8VDJ5_9ANNE</name>
<reference evidence="1 2" key="1">
    <citation type="submission" date="2020-08" db="EMBL/GenBank/DDBJ databases">
        <authorList>
            <person name="Hejnol A."/>
        </authorList>
    </citation>
    <scope>NUCLEOTIDE SEQUENCE [LARGE SCALE GENOMIC DNA]</scope>
</reference>
<dbReference type="AlphaFoldDB" id="A0A7I8VDJ5"/>
<dbReference type="InterPro" id="IPR051941">
    <property type="entry name" value="BG_Antigen-Binding_Lectin"/>
</dbReference>
<dbReference type="OrthoDB" id="547680at2759"/>
<dbReference type="SUPFAM" id="SSF49785">
    <property type="entry name" value="Galactose-binding domain-like"/>
    <property type="match status" value="2"/>
</dbReference>
<keyword evidence="2" id="KW-1185">Reference proteome</keyword>
<protein>
    <submittedName>
        <fullName evidence="1">DgyrCDS3179</fullName>
    </submittedName>
</protein>
<gene>
    <name evidence="1" type="ORF">DGYR_LOCUS2910</name>
</gene>
<dbReference type="Gene3D" id="2.60.120.260">
    <property type="entry name" value="Galactose-binding domain-like"/>
    <property type="match status" value="2"/>
</dbReference>
<dbReference type="PANTHER" id="PTHR45713:SF6">
    <property type="entry name" value="F5_8 TYPE C DOMAIN-CONTAINING PROTEIN"/>
    <property type="match status" value="1"/>
</dbReference>
<dbReference type="Proteomes" id="UP000549394">
    <property type="component" value="Unassembled WGS sequence"/>
</dbReference>
<dbReference type="InterPro" id="IPR008979">
    <property type="entry name" value="Galactose-bd-like_sf"/>
</dbReference>